<dbReference type="WBParaSite" id="TCNE_0001287501-mRNA-1">
    <property type="protein sequence ID" value="TCNE_0001287501-mRNA-1"/>
    <property type="gene ID" value="TCNE_0001287501"/>
</dbReference>
<keyword evidence="2" id="KW-1185">Reference proteome</keyword>
<reference evidence="3" key="1">
    <citation type="submission" date="2016-06" db="UniProtKB">
        <authorList>
            <consortium name="WormBaseParasite"/>
        </authorList>
    </citation>
    <scope>IDENTIFICATION</scope>
</reference>
<gene>
    <name evidence="1" type="ORF">TCNE_LOCUS12875</name>
</gene>
<accession>A0A183UWK5</accession>
<name>A0A183UWK5_TOXCA</name>
<dbReference type="EMBL" id="UYWY01021464">
    <property type="protein sequence ID" value="VDM44196.1"/>
    <property type="molecule type" value="Genomic_DNA"/>
</dbReference>
<dbReference type="Proteomes" id="UP000050794">
    <property type="component" value="Unassembled WGS sequence"/>
</dbReference>
<evidence type="ECO:0000313" key="3">
    <source>
        <dbReference type="WBParaSite" id="TCNE_0001287501-mRNA-1"/>
    </source>
</evidence>
<proteinExistence type="predicted"/>
<reference evidence="1 2" key="2">
    <citation type="submission" date="2018-11" db="EMBL/GenBank/DDBJ databases">
        <authorList>
            <consortium name="Pathogen Informatics"/>
        </authorList>
    </citation>
    <scope>NUCLEOTIDE SEQUENCE [LARGE SCALE GENOMIC DNA]</scope>
</reference>
<sequence>MSRNWSGCSLDEFAPSSRRIELCRPDGFGSPIHFVNENDSIPTLNFLIRHNNNRTWWSVIKIDVSQMLETSFIQRTIVDAMLIDSSIMLSSHNFSTCAFHNDKLHCFRMESTKEIEHEFTLDTSDSEYPVYRQLSKSRVLPGFHVRNFEPVMGSISGDPPRLLLFDRLTPMWIYEMFIPKRSMLRTSRKQQMRYVKNASSIRKTIQ</sequence>
<protein>
    <submittedName>
        <fullName evidence="3">F-box protein</fullName>
    </submittedName>
</protein>
<evidence type="ECO:0000313" key="1">
    <source>
        <dbReference type="EMBL" id="VDM44196.1"/>
    </source>
</evidence>
<organism evidence="2 3">
    <name type="scientific">Toxocara canis</name>
    <name type="common">Canine roundworm</name>
    <dbReference type="NCBI Taxonomy" id="6265"/>
    <lineage>
        <taxon>Eukaryota</taxon>
        <taxon>Metazoa</taxon>
        <taxon>Ecdysozoa</taxon>
        <taxon>Nematoda</taxon>
        <taxon>Chromadorea</taxon>
        <taxon>Rhabditida</taxon>
        <taxon>Spirurina</taxon>
        <taxon>Ascaridomorpha</taxon>
        <taxon>Ascaridoidea</taxon>
        <taxon>Toxocaridae</taxon>
        <taxon>Toxocara</taxon>
    </lineage>
</organism>
<evidence type="ECO:0000313" key="2">
    <source>
        <dbReference type="Proteomes" id="UP000050794"/>
    </source>
</evidence>
<dbReference type="AlphaFoldDB" id="A0A183UWK5"/>